<keyword evidence="1" id="KW-0472">Membrane</keyword>
<keyword evidence="1" id="KW-0812">Transmembrane</keyword>
<accession>A0ABD5YMN1</accession>
<feature type="transmembrane region" description="Helical" evidence="1">
    <location>
        <begin position="291"/>
        <end position="313"/>
    </location>
</feature>
<dbReference type="Proteomes" id="UP001596417">
    <property type="component" value="Unassembled WGS sequence"/>
</dbReference>
<name>A0ABD5YMN1_9EURY</name>
<evidence type="ECO:0000313" key="2">
    <source>
        <dbReference type="EMBL" id="MFC7189259.1"/>
    </source>
</evidence>
<sequence length="443" mass="47889">MAGTASAHDIGGSRFDAPIPLSFLFVGGGLTVALTAGLLTHTTEPNTMDSERGIFSIGTLPSSIVTAIRVCARTLFLIAFIGVLVTGLFGRQVATENFATVFVWPIWLKGVALLALLVGSPWSVLSPWRTIYEGLCQLEGGAVSILDSYPRWLSEWPALVGFLLGVGIIENLTVIPRSPQQTALLVSVYALVMLGGGVTYGAEWFRRADTFAVLYRLFGSVSPITTTRTTAGDAQISLRYPWRRCTESVDDRAIIAFIIAMVYTVSFDGFTNTPEFQTLLFGVRDLTGLGPAVSAALYFIGYGGFLGVFWLVAILSHRAGLATDALATAQVLAPTVLPIAAAYEFAHNYPFVVQSLGQLITLSGRAIHLPITVTPLEWLSLPVFWASQVVVIVIGHIFAVVASHILFDEHTTERIGYTQLPLTTLMIAYTMLSLWIISRPIVS</sequence>
<dbReference type="RefSeq" id="WP_264555054.1">
    <property type="nucleotide sequence ID" value="NZ_CP109979.1"/>
</dbReference>
<gene>
    <name evidence="2" type="ORF">ACFQL7_04950</name>
</gene>
<dbReference type="GeneID" id="76198824"/>
<keyword evidence="1" id="KW-1133">Transmembrane helix</keyword>
<feature type="transmembrane region" description="Helical" evidence="1">
    <location>
        <begin position="419"/>
        <end position="437"/>
    </location>
</feature>
<evidence type="ECO:0000313" key="3">
    <source>
        <dbReference type="Proteomes" id="UP001596417"/>
    </source>
</evidence>
<keyword evidence="3" id="KW-1185">Reference proteome</keyword>
<evidence type="ECO:0000256" key="1">
    <source>
        <dbReference type="SAM" id="Phobius"/>
    </source>
</evidence>
<comment type="caution">
    <text evidence="2">The sequence shown here is derived from an EMBL/GenBank/DDBJ whole genome shotgun (WGS) entry which is preliminary data.</text>
</comment>
<proteinExistence type="predicted"/>
<feature type="transmembrane region" description="Helical" evidence="1">
    <location>
        <begin position="182"/>
        <end position="201"/>
    </location>
</feature>
<reference evidence="2 3" key="1">
    <citation type="journal article" date="2019" name="Int. J. Syst. Evol. Microbiol.">
        <title>The Global Catalogue of Microorganisms (GCM) 10K type strain sequencing project: providing services to taxonomists for standard genome sequencing and annotation.</title>
        <authorList>
            <consortium name="The Broad Institute Genomics Platform"/>
            <consortium name="The Broad Institute Genome Sequencing Center for Infectious Disease"/>
            <person name="Wu L."/>
            <person name="Ma J."/>
        </authorList>
    </citation>
    <scope>NUCLEOTIDE SEQUENCE [LARGE SCALE GENOMIC DNA]</scope>
    <source>
        <strain evidence="2 3">RDMS1</strain>
    </source>
</reference>
<feature type="transmembrane region" description="Helical" evidence="1">
    <location>
        <begin position="21"/>
        <end position="40"/>
    </location>
</feature>
<organism evidence="2 3">
    <name type="scientific">Halocatena marina</name>
    <dbReference type="NCBI Taxonomy" id="2934937"/>
    <lineage>
        <taxon>Archaea</taxon>
        <taxon>Methanobacteriati</taxon>
        <taxon>Methanobacteriota</taxon>
        <taxon>Stenosarchaea group</taxon>
        <taxon>Halobacteria</taxon>
        <taxon>Halobacteriales</taxon>
        <taxon>Natronomonadaceae</taxon>
        <taxon>Halocatena</taxon>
    </lineage>
</organism>
<feature type="transmembrane region" description="Helical" evidence="1">
    <location>
        <begin position="252"/>
        <end position="271"/>
    </location>
</feature>
<feature type="transmembrane region" description="Helical" evidence="1">
    <location>
        <begin position="383"/>
        <end position="407"/>
    </location>
</feature>
<dbReference type="AlphaFoldDB" id="A0ABD5YMN1"/>
<dbReference type="EMBL" id="JBHTAX010000001">
    <property type="protein sequence ID" value="MFC7189259.1"/>
    <property type="molecule type" value="Genomic_DNA"/>
</dbReference>
<feature type="transmembrane region" description="Helical" evidence="1">
    <location>
        <begin position="60"/>
        <end position="89"/>
    </location>
</feature>
<feature type="transmembrane region" description="Helical" evidence="1">
    <location>
        <begin position="325"/>
        <end position="346"/>
    </location>
</feature>
<protein>
    <recommendedName>
        <fullName evidence="4">Yip1 domain-containing protein</fullName>
    </recommendedName>
</protein>
<evidence type="ECO:0008006" key="4">
    <source>
        <dbReference type="Google" id="ProtNLM"/>
    </source>
</evidence>
<feature type="transmembrane region" description="Helical" evidence="1">
    <location>
        <begin position="101"/>
        <end position="122"/>
    </location>
</feature>